<sequence length="402" mass="44312">MRERLWASRRVAVPGIALATLAGVFGVLLGAFWLLSLSGSRMFTQLVINHPKLVLYGFVYTFIASVAAILVPRFREFSPQRYVRMRQVSVSLLAGGIVLSVLVYPFNFLGFLLASLGASALTVYIVKIVGRPRGYLAPADPLIILSMISMSVTVAVHGWLELSGFNPFSREGMVQLGLYGAPASMVFGIGIKTVRFRIDTLLRRGLSWMLTPTQLLTIFSALAAAVTGNHLYETLSSVFFLASSALWIFSVNAFHRITSGVLFDRMAERDRARYLYFSMLYTIASAWLLAAAALGLLTQLIRETHPMTGYLLRDSFIHSFTVGFIANMILAYSPIILPSLITGRIPYKGLSYLPAILLNMGNIARVGWFLSGAFPSILLTTAITVLYIASIFLTLAMMHNLR</sequence>
<feature type="transmembrane region" description="Helical" evidence="1">
    <location>
        <begin position="206"/>
        <end position="228"/>
    </location>
</feature>
<reference evidence="2" key="1">
    <citation type="journal article" date="2020" name="mSystems">
        <title>Genome- and Community-Level Interaction Insights into Carbon Utilization and Element Cycling Functions of Hydrothermarchaeota in Hydrothermal Sediment.</title>
        <authorList>
            <person name="Zhou Z."/>
            <person name="Liu Y."/>
            <person name="Xu W."/>
            <person name="Pan J."/>
            <person name="Luo Z.H."/>
            <person name="Li M."/>
        </authorList>
    </citation>
    <scope>NUCLEOTIDE SEQUENCE [LARGE SCALE GENOMIC DNA]</scope>
    <source>
        <strain evidence="2">SpSt-613</strain>
    </source>
</reference>
<feature type="transmembrane region" description="Helical" evidence="1">
    <location>
        <begin position="316"/>
        <end position="337"/>
    </location>
</feature>
<keyword evidence="1" id="KW-0812">Transmembrane</keyword>
<feature type="transmembrane region" description="Helical" evidence="1">
    <location>
        <begin position="142"/>
        <end position="160"/>
    </location>
</feature>
<feature type="transmembrane region" description="Helical" evidence="1">
    <location>
        <begin position="376"/>
        <end position="398"/>
    </location>
</feature>
<feature type="transmembrane region" description="Helical" evidence="1">
    <location>
        <begin position="53"/>
        <end position="71"/>
    </location>
</feature>
<feature type="transmembrane region" description="Helical" evidence="1">
    <location>
        <begin position="108"/>
        <end position="130"/>
    </location>
</feature>
<feature type="transmembrane region" description="Helical" evidence="1">
    <location>
        <begin position="172"/>
        <end position="194"/>
    </location>
</feature>
<dbReference type="EMBL" id="DTAD01000023">
    <property type="protein sequence ID" value="HGN89915.1"/>
    <property type="molecule type" value="Genomic_DNA"/>
</dbReference>
<comment type="caution">
    <text evidence="2">The sequence shown here is derived from an EMBL/GenBank/DDBJ whole genome shotgun (WGS) entry which is preliminary data.</text>
</comment>
<feature type="transmembrane region" description="Helical" evidence="1">
    <location>
        <begin position="274"/>
        <end position="296"/>
    </location>
</feature>
<feature type="transmembrane region" description="Helical" evidence="1">
    <location>
        <begin position="12"/>
        <end position="33"/>
    </location>
</feature>
<proteinExistence type="predicted"/>
<name>A0A7C4I629_CALS0</name>
<accession>A0A7C4I629</accession>
<keyword evidence="1" id="KW-0472">Membrane</keyword>
<gene>
    <name evidence="2" type="ORF">ENT82_02140</name>
</gene>
<evidence type="ECO:0000256" key="1">
    <source>
        <dbReference type="SAM" id="Phobius"/>
    </source>
</evidence>
<protein>
    <submittedName>
        <fullName evidence="2">Uncharacterized protein</fullName>
    </submittedName>
</protein>
<dbReference type="AlphaFoldDB" id="A0A7C4I629"/>
<feature type="transmembrane region" description="Helical" evidence="1">
    <location>
        <begin position="234"/>
        <end position="254"/>
    </location>
</feature>
<evidence type="ECO:0000313" key="2">
    <source>
        <dbReference type="EMBL" id="HGN89915.1"/>
    </source>
</evidence>
<feature type="transmembrane region" description="Helical" evidence="1">
    <location>
        <begin position="83"/>
        <end position="102"/>
    </location>
</feature>
<feature type="transmembrane region" description="Helical" evidence="1">
    <location>
        <begin position="349"/>
        <end position="370"/>
    </location>
</feature>
<organism evidence="2">
    <name type="scientific">Caldiarchaeum subterraneum</name>
    <dbReference type="NCBI Taxonomy" id="311458"/>
    <lineage>
        <taxon>Archaea</taxon>
        <taxon>Nitrososphaerota</taxon>
        <taxon>Candidatus Caldarchaeales</taxon>
        <taxon>Candidatus Caldarchaeaceae</taxon>
        <taxon>Candidatus Caldarchaeum</taxon>
    </lineage>
</organism>
<keyword evidence="1" id="KW-1133">Transmembrane helix</keyword>